<dbReference type="KEGG" id="pbr:PB2503_11234"/>
<evidence type="ECO:0000313" key="8">
    <source>
        <dbReference type="EMBL" id="ADM10294.1"/>
    </source>
</evidence>
<dbReference type="AlphaFoldDB" id="E0TC36"/>
<dbReference type="GO" id="GO:0009252">
    <property type="term" value="P:peptidoglycan biosynthetic process"/>
    <property type="evidence" value="ECO:0007669"/>
    <property type="project" value="UniProtKB-UniRule"/>
</dbReference>
<dbReference type="GO" id="GO:0005886">
    <property type="term" value="C:plasma membrane"/>
    <property type="evidence" value="ECO:0007669"/>
    <property type="project" value="UniProtKB-UniRule"/>
</dbReference>
<keyword evidence="9" id="KW-1185">Reference proteome</keyword>
<evidence type="ECO:0000256" key="6">
    <source>
        <dbReference type="ARBA" id="ARBA00023316"/>
    </source>
</evidence>
<keyword evidence="4 7" id="KW-0472">Membrane</keyword>
<sequence length="329" mass="35655">MVGAIRVVLILAIVASVAALGVAIEFERRVTRPGPLEADQVLWIKRGDGVDNVTRSLTSLGALERPVLLKVAARLEKLTPALRAGEFVIPAGSSIRDIIAILKDGDPLLRFVTVPEGMTSRQAAAIIDAAPMLTGTVDPLPAEGSLLPETYSYQRGDDRNAVVARMQAAHDRLLSSLWPDRDPQLPLDTPEEAVILASIVEKETGVAAERPRVAAVFVNRLNRGMRLQSDPTIIYGLTQGEPLGRGLYRSEVQRETPYNTYVIDGLPPTPIANPGEASLRAVLNPLSTDDLYFVADGTGGHVFAKTLAEHSRNVREWRKIEAARRKAGQ</sequence>
<dbReference type="HAMAP" id="MF_02065">
    <property type="entry name" value="MltG"/>
    <property type="match status" value="1"/>
</dbReference>
<reference evidence="9" key="1">
    <citation type="submission" date="2010-08" db="EMBL/GenBank/DDBJ databases">
        <title>Genome sequence of Parvularcula bermudensis HTCC2503.</title>
        <authorList>
            <person name="Kang D.-M."/>
            <person name="Oh H.-M."/>
            <person name="Cho J.-C."/>
        </authorList>
    </citation>
    <scope>NUCLEOTIDE SEQUENCE [LARGE SCALE GENOMIC DNA]</scope>
    <source>
        <strain evidence="9">ATCC BAA-594 / HTCC2503 / KCTC 12087</strain>
    </source>
</reference>
<evidence type="ECO:0000256" key="3">
    <source>
        <dbReference type="ARBA" id="ARBA00022989"/>
    </source>
</evidence>
<keyword evidence="6 7" id="KW-0961">Cell wall biogenesis/degradation</keyword>
<dbReference type="PANTHER" id="PTHR30518">
    <property type="entry name" value="ENDOLYTIC MUREIN TRANSGLYCOSYLASE"/>
    <property type="match status" value="1"/>
</dbReference>
<dbReference type="Pfam" id="PF02618">
    <property type="entry name" value="YceG"/>
    <property type="match status" value="1"/>
</dbReference>
<comment type="function">
    <text evidence="7">Functions as a peptidoglycan terminase that cleaves nascent peptidoglycan strands endolytically to terminate their elongation.</text>
</comment>
<protein>
    <recommendedName>
        <fullName evidence="7">Endolytic murein transglycosylase</fullName>
        <ecNumber evidence="7">4.2.2.29</ecNumber>
    </recommendedName>
    <alternativeName>
        <fullName evidence="7">Peptidoglycan lytic transglycosylase</fullName>
    </alternativeName>
    <alternativeName>
        <fullName evidence="7">Peptidoglycan polymerization terminase</fullName>
    </alternativeName>
</protein>
<evidence type="ECO:0000256" key="7">
    <source>
        <dbReference type="HAMAP-Rule" id="MF_02065"/>
    </source>
</evidence>
<proteinExistence type="inferred from homology"/>
<name>E0TC36_PARBH</name>
<dbReference type="CDD" id="cd08010">
    <property type="entry name" value="MltG_like"/>
    <property type="match status" value="1"/>
</dbReference>
<keyword evidence="1 7" id="KW-1003">Cell membrane</keyword>
<evidence type="ECO:0000256" key="4">
    <source>
        <dbReference type="ARBA" id="ARBA00023136"/>
    </source>
</evidence>
<evidence type="ECO:0000256" key="5">
    <source>
        <dbReference type="ARBA" id="ARBA00023239"/>
    </source>
</evidence>
<dbReference type="eggNOG" id="COG1559">
    <property type="taxonomic scope" value="Bacteria"/>
</dbReference>
<keyword evidence="3 7" id="KW-1133">Transmembrane helix</keyword>
<dbReference type="STRING" id="314260.PB2503_11234"/>
<keyword evidence="5 7" id="KW-0456">Lyase</keyword>
<dbReference type="EMBL" id="CP002156">
    <property type="protein sequence ID" value="ADM10294.1"/>
    <property type="molecule type" value="Genomic_DNA"/>
</dbReference>
<reference evidence="8 9" key="2">
    <citation type="journal article" date="2011" name="J. Bacteriol.">
        <title>Complete genome sequence of strain HTCC2503T of Parvularcula bermudensis, the type species of the order "Parvularculales" in the class Alphaproteobacteria.</title>
        <authorList>
            <person name="Oh H.M."/>
            <person name="Kang I."/>
            <person name="Vergin K.L."/>
            <person name="Kang D."/>
            <person name="Rhee K.H."/>
            <person name="Giovannoni S.J."/>
            <person name="Cho J.C."/>
        </authorList>
    </citation>
    <scope>NUCLEOTIDE SEQUENCE [LARGE SCALE GENOMIC DNA]</scope>
    <source>
        <strain evidence="9">ATCC BAA-594 / HTCC2503 / KCTC 12087</strain>
    </source>
</reference>
<dbReference type="Proteomes" id="UP000001302">
    <property type="component" value="Chromosome"/>
</dbReference>
<evidence type="ECO:0000256" key="2">
    <source>
        <dbReference type="ARBA" id="ARBA00022692"/>
    </source>
</evidence>
<dbReference type="Gene3D" id="3.30.1490.480">
    <property type="entry name" value="Endolytic murein transglycosylase"/>
    <property type="match status" value="1"/>
</dbReference>
<dbReference type="NCBIfam" id="TIGR00247">
    <property type="entry name" value="endolytic transglycosylase MltG"/>
    <property type="match status" value="1"/>
</dbReference>
<dbReference type="EC" id="4.2.2.29" evidence="7"/>
<dbReference type="PANTHER" id="PTHR30518:SF2">
    <property type="entry name" value="ENDOLYTIC MUREIN TRANSGLYCOSYLASE"/>
    <property type="match status" value="1"/>
</dbReference>
<keyword evidence="7" id="KW-0997">Cell inner membrane</keyword>
<keyword evidence="2 7" id="KW-0812">Transmembrane</keyword>
<evidence type="ECO:0000256" key="1">
    <source>
        <dbReference type="ARBA" id="ARBA00022475"/>
    </source>
</evidence>
<feature type="site" description="Important for catalytic activity" evidence="7">
    <location>
        <position position="203"/>
    </location>
</feature>
<dbReference type="GO" id="GO:0071555">
    <property type="term" value="P:cell wall organization"/>
    <property type="evidence" value="ECO:0007669"/>
    <property type="project" value="UniProtKB-KW"/>
</dbReference>
<comment type="catalytic activity">
    <reaction evidence="7">
        <text>a peptidoglycan chain = a peptidoglycan chain with N-acetyl-1,6-anhydromuramyl-[peptide] at the reducing end + a peptidoglycan chain with N-acetylglucosamine at the non-reducing end.</text>
        <dbReference type="EC" id="4.2.2.29"/>
    </reaction>
</comment>
<accession>E0TC36</accession>
<dbReference type="HOGENOM" id="CLU_025574_0_0_5"/>
<comment type="similarity">
    <text evidence="7">Belongs to the transglycosylase MltG family.</text>
</comment>
<dbReference type="Gene3D" id="3.30.160.60">
    <property type="entry name" value="Classic Zinc Finger"/>
    <property type="match status" value="1"/>
</dbReference>
<organism evidence="8 9">
    <name type="scientific">Parvularcula bermudensis (strain ATCC BAA-594 / HTCC2503 / KCTC 12087)</name>
    <dbReference type="NCBI Taxonomy" id="314260"/>
    <lineage>
        <taxon>Bacteria</taxon>
        <taxon>Pseudomonadati</taxon>
        <taxon>Pseudomonadota</taxon>
        <taxon>Alphaproteobacteria</taxon>
        <taxon>Parvularculales</taxon>
        <taxon>Parvularculaceae</taxon>
        <taxon>Parvularcula</taxon>
    </lineage>
</organism>
<dbReference type="GO" id="GO:0008932">
    <property type="term" value="F:lytic endotransglycosylase activity"/>
    <property type="evidence" value="ECO:0007669"/>
    <property type="project" value="UniProtKB-UniRule"/>
</dbReference>
<evidence type="ECO:0000313" key="9">
    <source>
        <dbReference type="Proteomes" id="UP000001302"/>
    </source>
</evidence>
<dbReference type="InterPro" id="IPR003770">
    <property type="entry name" value="MLTG-like"/>
</dbReference>
<gene>
    <name evidence="7" type="primary">mltG</name>
    <name evidence="8" type="ordered locus">PB2503_11234</name>
</gene>